<sequence>MLSYSFFVILFYFVKAMSNSDTANFIPDYNAVAEHYAQIIAKAGEDLTRDGLLDTPMRAAKAFGYLTRGYHQDLATVANDAIFDSDNPELVLVQNIEFYSLCEHHLLPFYGVAHVGYLPNGKVLGLSKVARIVDMYARRLQIQENLTKQIATAIESLTGCRGVAVIMDASHMCMMMRGVGKQQSTTRTTSMLGEFAQNTQARQEFLEALPRRKPAFG</sequence>
<dbReference type="Proteomes" id="UP000187495">
    <property type="component" value="Unassembled WGS sequence"/>
</dbReference>
<name>A0A1N7FM19_9GAMM</name>
<evidence type="ECO:0000313" key="9">
    <source>
        <dbReference type="Proteomes" id="UP000187495"/>
    </source>
</evidence>
<dbReference type="GO" id="GO:0005525">
    <property type="term" value="F:GTP binding"/>
    <property type="evidence" value="ECO:0007669"/>
    <property type="project" value="UniProtKB-KW"/>
</dbReference>
<dbReference type="NCBIfam" id="NF006825">
    <property type="entry name" value="PRK09347.1-2"/>
    <property type="match status" value="1"/>
</dbReference>
<dbReference type="GO" id="GO:0008270">
    <property type="term" value="F:zinc ion binding"/>
    <property type="evidence" value="ECO:0007669"/>
    <property type="project" value="UniProtKB-UniRule"/>
</dbReference>
<dbReference type="InterPro" id="IPR043133">
    <property type="entry name" value="GTP-CH-I_C/QueF"/>
</dbReference>
<evidence type="ECO:0000256" key="1">
    <source>
        <dbReference type="ARBA" id="ARBA00001052"/>
    </source>
</evidence>
<dbReference type="PROSITE" id="PS00860">
    <property type="entry name" value="GTP_CYCLOHYDROL_1_2"/>
    <property type="match status" value="1"/>
</dbReference>
<accession>A0A1N7FM19</accession>
<dbReference type="HAMAP" id="MF_00223">
    <property type="entry name" value="FolE"/>
    <property type="match status" value="1"/>
</dbReference>
<evidence type="ECO:0000259" key="7">
    <source>
        <dbReference type="Pfam" id="PF01227"/>
    </source>
</evidence>
<feature type="binding site" evidence="6">
    <location>
        <position position="173"/>
    </location>
    <ligand>
        <name>Zn(2+)</name>
        <dbReference type="ChEBI" id="CHEBI:29105"/>
    </ligand>
</feature>
<keyword evidence="6" id="KW-0547">Nucleotide-binding</keyword>
<keyword evidence="4 6" id="KW-0554">One-carbon metabolism</keyword>
<organism evidence="8 9">
    <name type="scientific">Moraxella cuniculi DSM 21768</name>
    <dbReference type="NCBI Taxonomy" id="1122245"/>
    <lineage>
        <taxon>Bacteria</taxon>
        <taxon>Pseudomonadati</taxon>
        <taxon>Pseudomonadota</taxon>
        <taxon>Gammaproteobacteria</taxon>
        <taxon>Moraxellales</taxon>
        <taxon>Moraxellaceae</taxon>
        <taxon>Moraxella</taxon>
    </lineage>
</organism>
<dbReference type="AlphaFoldDB" id="A0A1N7FM19"/>
<dbReference type="InterPro" id="IPR018234">
    <property type="entry name" value="GTP_CycHdrlase_I_CS"/>
</dbReference>
<comment type="pathway">
    <text evidence="2 6">Cofactor biosynthesis; 7,8-dihydroneopterin triphosphate biosynthesis; 7,8-dihydroneopterin triphosphate from GTP: step 1/1.</text>
</comment>
<dbReference type="InterPro" id="IPR020602">
    <property type="entry name" value="GTP_CycHdrlase_I_dom"/>
</dbReference>
<keyword evidence="6" id="KW-0479">Metal-binding</keyword>
<keyword evidence="6" id="KW-0342">GTP-binding</keyword>
<dbReference type="Gene3D" id="3.30.1130.10">
    <property type="match status" value="1"/>
</dbReference>
<dbReference type="EMBL" id="FTNU01000014">
    <property type="protein sequence ID" value="SIS01343.1"/>
    <property type="molecule type" value="Genomic_DNA"/>
</dbReference>
<dbReference type="FunFam" id="3.30.1130.10:FF:000001">
    <property type="entry name" value="GTP cyclohydrolase 1"/>
    <property type="match status" value="1"/>
</dbReference>
<dbReference type="Gene3D" id="1.10.286.10">
    <property type="match status" value="1"/>
</dbReference>
<dbReference type="PROSITE" id="PS00859">
    <property type="entry name" value="GTP_CYCLOHYDROL_1_1"/>
    <property type="match status" value="1"/>
</dbReference>
<dbReference type="InterPro" id="IPR043134">
    <property type="entry name" value="GTP-CH-I_N"/>
</dbReference>
<keyword evidence="5 6" id="KW-0378">Hydrolase</keyword>
<comment type="similarity">
    <text evidence="3 6">Belongs to the GTP cyclohydrolase I family.</text>
</comment>
<dbReference type="GO" id="GO:0003934">
    <property type="term" value="F:GTP cyclohydrolase I activity"/>
    <property type="evidence" value="ECO:0007669"/>
    <property type="project" value="UniProtKB-UniRule"/>
</dbReference>
<dbReference type="GO" id="GO:0046654">
    <property type="term" value="P:tetrahydrofolate biosynthetic process"/>
    <property type="evidence" value="ECO:0007669"/>
    <property type="project" value="UniProtKB-UniRule"/>
</dbReference>
<dbReference type="InterPro" id="IPR001474">
    <property type="entry name" value="GTP_CycHdrlase_I"/>
</dbReference>
<dbReference type="GO" id="GO:0006730">
    <property type="term" value="P:one-carbon metabolic process"/>
    <property type="evidence" value="ECO:0007669"/>
    <property type="project" value="UniProtKB-UniRule"/>
</dbReference>
<comment type="catalytic activity">
    <reaction evidence="1 6">
        <text>GTP + H2O = 7,8-dihydroneopterin 3'-triphosphate + formate + H(+)</text>
        <dbReference type="Rhea" id="RHEA:17473"/>
        <dbReference type="ChEBI" id="CHEBI:15377"/>
        <dbReference type="ChEBI" id="CHEBI:15378"/>
        <dbReference type="ChEBI" id="CHEBI:15740"/>
        <dbReference type="ChEBI" id="CHEBI:37565"/>
        <dbReference type="ChEBI" id="CHEBI:58462"/>
        <dbReference type="EC" id="3.5.4.16"/>
    </reaction>
</comment>
<dbReference type="PANTHER" id="PTHR11109">
    <property type="entry name" value="GTP CYCLOHYDROLASE I"/>
    <property type="match status" value="1"/>
</dbReference>
<gene>
    <name evidence="6" type="primary">folE</name>
    <name evidence="8" type="ORF">SAMN02745664_11434</name>
</gene>
<evidence type="ECO:0000256" key="5">
    <source>
        <dbReference type="ARBA" id="ARBA00022801"/>
    </source>
</evidence>
<proteinExistence type="inferred from homology"/>
<evidence type="ECO:0000256" key="4">
    <source>
        <dbReference type="ARBA" id="ARBA00022563"/>
    </source>
</evidence>
<feature type="binding site" evidence="6">
    <location>
        <position position="105"/>
    </location>
    <ligand>
        <name>Zn(2+)</name>
        <dbReference type="ChEBI" id="CHEBI:29105"/>
    </ligand>
</feature>
<dbReference type="EC" id="3.5.4.16" evidence="6"/>
<feature type="domain" description="GTP cyclohydrolase I" evidence="7">
    <location>
        <begin position="33"/>
        <end position="208"/>
    </location>
</feature>
<evidence type="ECO:0000313" key="8">
    <source>
        <dbReference type="EMBL" id="SIS01343.1"/>
    </source>
</evidence>
<feature type="binding site" evidence="6">
    <location>
        <position position="102"/>
    </location>
    <ligand>
        <name>Zn(2+)</name>
        <dbReference type="ChEBI" id="CHEBI:29105"/>
    </ligand>
</feature>
<reference evidence="9" key="1">
    <citation type="submission" date="2017-01" db="EMBL/GenBank/DDBJ databases">
        <authorList>
            <person name="Varghese N."/>
            <person name="Submissions S."/>
        </authorList>
    </citation>
    <scope>NUCLEOTIDE SEQUENCE [LARGE SCALE GENOMIC DNA]</scope>
    <source>
        <strain evidence="9">DSM 21768</strain>
    </source>
</reference>
<dbReference type="NCBIfam" id="TIGR00063">
    <property type="entry name" value="folE"/>
    <property type="match status" value="1"/>
</dbReference>
<dbReference type="SUPFAM" id="SSF55620">
    <property type="entry name" value="Tetrahydrobiopterin biosynthesis enzymes-like"/>
    <property type="match status" value="1"/>
</dbReference>
<dbReference type="NCBIfam" id="NF006826">
    <property type="entry name" value="PRK09347.1-3"/>
    <property type="match status" value="1"/>
</dbReference>
<evidence type="ECO:0000256" key="2">
    <source>
        <dbReference type="ARBA" id="ARBA00005080"/>
    </source>
</evidence>
<dbReference type="GO" id="GO:0006729">
    <property type="term" value="P:tetrahydrobiopterin biosynthetic process"/>
    <property type="evidence" value="ECO:0007669"/>
    <property type="project" value="TreeGrafter"/>
</dbReference>
<keyword evidence="6" id="KW-0862">Zinc</keyword>
<protein>
    <recommendedName>
        <fullName evidence="6">GTP cyclohydrolase 1</fullName>
        <ecNumber evidence="6">3.5.4.16</ecNumber>
    </recommendedName>
    <alternativeName>
        <fullName evidence="6">GTP cyclohydrolase I</fullName>
        <shortName evidence="6">GTP-CH-I</shortName>
    </alternativeName>
</protein>
<dbReference type="Pfam" id="PF01227">
    <property type="entry name" value="GTP_cyclohydroI"/>
    <property type="match status" value="1"/>
</dbReference>
<dbReference type="UniPathway" id="UPA00848">
    <property type="reaction ID" value="UER00151"/>
</dbReference>
<evidence type="ECO:0000256" key="6">
    <source>
        <dbReference type="HAMAP-Rule" id="MF_00223"/>
    </source>
</evidence>
<dbReference type="PANTHER" id="PTHR11109:SF7">
    <property type="entry name" value="GTP CYCLOHYDROLASE 1"/>
    <property type="match status" value="1"/>
</dbReference>
<comment type="subunit">
    <text evidence="6">Homopolymer.</text>
</comment>
<dbReference type="GO" id="GO:0005737">
    <property type="term" value="C:cytoplasm"/>
    <property type="evidence" value="ECO:0007669"/>
    <property type="project" value="TreeGrafter"/>
</dbReference>
<evidence type="ECO:0000256" key="3">
    <source>
        <dbReference type="ARBA" id="ARBA00008085"/>
    </source>
</evidence>
<dbReference type="STRING" id="34061.B0189_06215"/>
<keyword evidence="9" id="KW-1185">Reference proteome</keyword>